<dbReference type="Pfam" id="PF00145">
    <property type="entry name" value="DNA_methylase"/>
    <property type="match status" value="1"/>
</dbReference>
<dbReference type="SUPFAM" id="SSF53335">
    <property type="entry name" value="S-adenosyl-L-methionine-dependent methyltransferases"/>
    <property type="match status" value="1"/>
</dbReference>
<dbReference type="EC" id="2.1.1.37" evidence="8"/>
<dbReference type="InterPro" id="IPR018117">
    <property type="entry name" value="C5_DNA_meth_AS"/>
</dbReference>
<dbReference type="PROSITE" id="PS51257">
    <property type="entry name" value="PROKAR_LIPOPROTEIN"/>
    <property type="match status" value="1"/>
</dbReference>
<feature type="compositionally biased region" description="Basic and acidic residues" evidence="9">
    <location>
        <begin position="282"/>
        <end position="293"/>
    </location>
</feature>
<reference evidence="10 11" key="1">
    <citation type="submission" date="2017-01" db="EMBL/GenBank/DDBJ databases">
        <title>The cable genome- insights into the physiology and evolution of filamentous bacteria capable of sulfide oxidation via long distance electron transfer.</title>
        <authorList>
            <person name="Schreiber L."/>
            <person name="Bjerg J.T."/>
            <person name="Boggild A."/>
            <person name="Van De Vossenberg J."/>
            <person name="Meysman F."/>
            <person name="Nielsen L.P."/>
            <person name="Schramm A."/>
            <person name="Kjeldsen K.U."/>
        </authorList>
    </citation>
    <scope>NUCLEOTIDE SEQUENCE [LARGE SCALE GENOMIC DNA]</scope>
    <source>
        <strain evidence="10">MCF</strain>
    </source>
</reference>
<feature type="region of interest" description="Disordered" evidence="9">
    <location>
        <begin position="270"/>
        <end position="303"/>
    </location>
</feature>
<gene>
    <name evidence="10" type="ORF">H206_02932</name>
</gene>
<comment type="catalytic activity">
    <reaction evidence="5 8">
        <text>a 2'-deoxycytidine in DNA + S-adenosyl-L-methionine = a 5-methyl-2'-deoxycytidine in DNA + S-adenosyl-L-homocysteine + H(+)</text>
        <dbReference type="Rhea" id="RHEA:13681"/>
        <dbReference type="Rhea" id="RHEA-COMP:11369"/>
        <dbReference type="Rhea" id="RHEA-COMP:11370"/>
        <dbReference type="ChEBI" id="CHEBI:15378"/>
        <dbReference type="ChEBI" id="CHEBI:57856"/>
        <dbReference type="ChEBI" id="CHEBI:59789"/>
        <dbReference type="ChEBI" id="CHEBI:85452"/>
        <dbReference type="ChEBI" id="CHEBI:85454"/>
        <dbReference type="EC" id="2.1.1.37"/>
    </reaction>
</comment>
<dbReference type="Gene3D" id="3.90.120.10">
    <property type="entry name" value="DNA Methylase, subunit A, domain 2"/>
    <property type="match status" value="1"/>
</dbReference>
<evidence type="ECO:0000256" key="9">
    <source>
        <dbReference type="SAM" id="MobiDB-lite"/>
    </source>
</evidence>
<evidence type="ECO:0000256" key="8">
    <source>
        <dbReference type="RuleBase" id="RU000417"/>
    </source>
</evidence>
<dbReference type="GO" id="GO:0009307">
    <property type="term" value="P:DNA restriction-modification system"/>
    <property type="evidence" value="ECO:0007669"/>
    <property type="project" value="UniProtKB-KW"/>
</dbReference>
<evidence type="ECO:0000313" key="11">
    <source>
        <dbReference type="Proteomes" id="UP000287853"/>
    </source>
</evidence>
<dbReference type="GO" id="GO:0044027">
    <property type="term" value="P:negative regulation of gene expression via chromosomal CpG island methylation"/>
    <property type="evidence" value="ECO:0007669"/>
    <property type="project" value="TreeGrafter"/>
</dbReference>
<dbReference type="InterPro" id="IPR001525">
    <property type="entry name" value="C5_MeTfrase"/>
</dbReference>
<evidence type="ECO:0000256" key="1">
    <source>
        <dbReference type="ARBA" id="ARBA00022603"/>
    </source>
</evidence>
<proteinExistence type="inferred from homology"/>
<evidence type="ECO:0000256" key="2">
    <source>
        <dbReference type="ARBA" id="ARBA00022679"/>
    </source>
</evidence>
<keyword evidence="4" id="KW-0680">Restriction system</keyword>
<dbReference type="PROSITE" id="PS51679">
    <property type="entry name" value="SAM_MT_C5"/>
    <property type="match status" value="1"/>
</dbReference>
<accession>A0A444IR39</accession>
<sequence length="412" mass="45686">MKKTANPTAISLFCGAGGCSYGFQQAGFDILYAADIDKTAVATYEKNFPDTKVEQIDIDKIDFDQLLLDLDLLPKQLDILIGGPPCQGFSTAGSRFWDDPRNHLLKSYVHALNILKPKWFLMENVEGLLTANRGTYITEAAKAFIELGYKIRIEKIYAHEYGIPQRRKRVLIFGNRLGLNFEMPRPTSKVSGKIFKNSENTISDAIADLPAPAKKHGEPTVLPTTHDIIGVKKQEYTVDDHCSPNIEGVQKERICALQPGQTMKDLPEKLQHGSFKKRANRRVADGTPTEKRGGPPSGLKRLRADQPCLTITGAATRELIHPTQNRPLTLRECARIQTFPDSFTFCGSASERVRQIGNAIPPLLAFIFANHIKNQYGFCTKHSSDGELLGAVLTKANAMSLPLPALTNFYCN</sequence>
<dbReference type="PANTHER" id="PTHR10629">
    <property type="entry name" value="CYTOSINE-SPECIFIC METHYLTRANSFERASE"/>
    <property type="match status" value="1"/>
</dbReference>
<dbReference type="GO" id="GO:0003677">
    <property type="term" value="F:DNA binding"/>
    <property type="evidence" value="ECO:0007669"/>
    <property type="project" value="TreeGrafter"/>
</dbReference>
<evidence type="ECO:0000313" key="10">
    <source>
        <dbReference type="EMBL" id="RWX43267.1"/>
    </source>
</evidence>
<dbReference type="EMBL" id="MTKO01000125">
    <property type="protein sequence ID" value="RWX43267.1"/>
    <property type="molecule type" value="Genomic_DNA"/>
</dbReference>
<organism evidence="10 11">
    <name type="scientific">Candidatus Electrothrix aarhusensis</name>
    <dbReference type="NCBI Taxonomy" id="1859131"/>
    <lineage>
        <taxon>Bacteria</taxon>
        <taxon>Pseudomonadati</taxon>
        <taxon>Thermodesulfobacteriota</taxon>
        <taxon>Desulfobulbia</taxon>
        <taxon>Desulfobulbales</taxon>
        <taxon>Desulfobulbaceae</taxon>
        <taxon>Candidatus Electrothrix</taxon>
    </lineage>
</organism>
<keyword evidence="11" id="KW-1185">Reference proteome</keyword>
<dbReference type="NCBIfam" id="TIGR00675">
    <property type="entry name" value="dcm"/>
    <property type="match status" value="1"/>
</dbReference>
<comment type="caution">
    <text evidence="10">The sequence shown here is derived from an EMBL/GenBank/DDBJ whole genome shotgun (WGS) entry which is preliminary data.</text>
</comment>
<feature type="active site" evidence="6">
    <location>
        <position position="86"/>
    </location>
</feature>
<dbReference type="PRINTS" id="PR00105">
    <property type="entry name" value="C5METTRFRASE"/>
</dbReference>
<evidence type="ECO:0000256" key="4">
    <source>
        <dbReference type="ARBA" id="ARBA00022747"/>
    </source>
</evidence>
<dbReference type="AlphaFoldDB" id="A0A444IR39"/>
<dbReference type="GO" id="GO:0003886">
    <property type="term" value="F:DNA (cytosine-5-)-methyltransferase activity"/>
    <property type="evidence" value="ECO:0007669"/>
    <property type="project" value="UniProtKB-EC"/>
</dbReference>
<evidence type="ECO:0000256" key="7">
    <source>
        <dbReference type="RuleBase" id="RU000416"/>
    </source>
</evidence>
<dbReference type="PANTHER" id="PTHR10629:SF52">
    <property type="entry name" value="DNA (CYTOSINE-5)-METHYLTRANSFERASE 1"/>
    <property type="match status" value="1"/>
</dbReference>
<dbReference type="Proteomes" id="UP000287853">
    <property type="component" value="Unassembled WGS sequence"/>
</dbReference>
<protein>
    <recommendedName>
        <fullName evidence="8">Cytosine-specific methyltransferase</fullName>
        <ecNumber evidence="8">2.1.1.37</ecNumber>
    </recommendedName>
</protein>
<keyword evidence="1 6" id="KW-0489">Methyltransferase</keyword>
<keyword evidence="3 6" id="KW-0949">S-adenosyl-L-methionine</keyword>
<keyword evidence="2 6" id="KW-0808">Transferase</keyword>
<name>A0A444IR39_9BACT</name>
<dbReference type="PROSITE" id="PS00094">
    <property type="entry name" value="C5_MTASE_1"/>
    <property type="match status" value="1"/>
</dbReference>
<evidence type="ECO:0000256" key="6">
    <source>
        <dbReference type="PROSITE-ProRule" id="PRU01016"/>
    </source>
</evidence>
<evidence type="ECO:0000256" key="3">
    <source>
        <dbReference type="ARBA" id="ARBA00022691"/>
    </source>
</evidence>
<dbReference type="InterPro" id="IPR029063">
    <property type="entry name" value="SAM-dependent_MTases_sf"/>
</dbReference>
<evidence type="ECO:0000256" key="5">
    <source>
        <dbReference type="ARBA" id="ARBA00047422"/>
    </source>
</evidence>
<dbReference type="InterPro" id="IPR050390">
    <property type="entry name" value="C5-Methyltransferase"/>
</dbReference>
<dbReference type="Gene3D" id="3.40.50.150">
    <property type="entry name" value="Vaccinia Virus protein VP39"/>
    <property type="match status" value="1"/>
</dbReference>
<comment type="similarity">
    <text evidence="6 7">Belongs to the class I-like SAM-binding methyltransferase superfamily. C5-methyltransferase family.</text>
</comment>
<dbReference type="GO" id="GO:0032259">
    <property type="term" value="P:methylation"/>
    <property type="evidence" value="ECO:0007669"/>
    <property type="project" value="UniProtKB-KW"/>
</dbReference>